<dbReference type="PANTHER" id="PTHR43226">
    <property type="entry name" value="XAA-PRO AMINOPEPTIDASE 3"/>
    <property type="match status" value="1"/>
</dbReference>
<comment type="cofactor">
    <cofactor evidence="1">
        <name>Mn(2+)</name>
        <dbReference type="ChEBI" id="CHEBI:29035"/>
    </cofactor>
</comment>
<keyword evidence="3 6" id="KW-0378">Hydrolase</keyword>
<dbReference type="Gene3D" id="3.90.230.10">
    <property type="entry name" value="Creatinase/methionine aminopeptidase superfamily"/>
    <property type="match status" value="1"/>
</dbReference>
<evidence type="ECO:0000313" key="6">
    <source>
        <dbReference type="EMBL" id="EQD69881.1"/>
    </source>
</evidence>
<dbReference type="GO" id="GO:0016980">
    <property type="term" value="F:creatinase activity"/>
    <property type="evidence" value="ECO:0007669"/>
    <property type="project" value="UniProtKB-EC"/>
</dbReference>
<dbReference type="Pfam" id="PF00557">
    <property type="entry name" value="Peptidase_M24"/>
    <property type="match status" value="1"/>
</dbReference>
<keyword evidence="4" id="KW-0464">Manganese</keyword>
<dbReference type="SUPFAM" id="SSF55920">
    <property type="entry name" value="Creatinase/aminopeptidase"/>
    <property type="match status" value="1"/>
</dbReference>
<dbReference type="PANTHER" id="PTHR43226:SF8">
    <property type="entry name" value="XAA-PRO DIPEPTIDASE"/>
    <property type="match status" value="1"/>
</dbReference>
<evidence type="ECO:0000256" key="4">
    <source>
        <dbReference type="ARBA" id="ARBA00023211"/>
    </source>
</evidence>
<feature type="domain" description="Peptidase M24" evidence="5">
    <location>
        <begin position="2"/>
        <end position="56"/>
    </location>
</feature>
<evidence type="ECO:0000256" key="1">
    <source>
        <dbReference type="ARBA" id="ARBA00001936"/>
    </source>
</evidence>
<organism evidence="6">
    <name type="scientific">mine drainage metagenome</name>
    <dbReference type="NCBI Taxonomy" id="410659"/>
    <lineage>
        <taxon>unclassified sequences</taxon>
        <taxon>metagenomes</taxon>
        <taxon>ecological metagenomes</taxon>
    </lineage>
</organism>
<dbReference type="GO" id="GO:0004177">
    <property type="term" value="F:aminopeptidase activity"/>
    <property type="evidence" value="ECO:0007669"/>
    <property type="project" value="TreeGrafter"/>
</dbReference>
<evidence type="ECO:0000256" key="3">
    <source>
        <dbReference type="ARBA" id="ARBA00022801"/>
    </source>
</evidence>
<dbReference type="GO" id="GO:0006508">
    <property type="term" value="P:proteolysis"/>
    <property type="evidence" value="ECO:0007669"/>
    <property type="project" value="TreeGrafter"/>
</dbReference>
<dbReference type="InterPro" id="IPR036005">
    <property type="entry name" value="Creatinase/aminopeptidase-like"/>
</dbReference>
<sequence>MLEPGFVVTMEPGLYFIDPLLAATRADRRGRLIRWSRVESLRPYGGIRIEDDLAVTTTGCENLTREAFSAERST</sequence>
<dbReference type="InterPro" id="IPR000994">
    <property type="entry name" value="Pept_M24"/>
</dbReference>
<evidence type="ECO:0000256" key="2">
    <source>
        <dbReference type="ARBA" id="ARBA00022723"/>
    </source>
</evidence>
<reference evidence="6" key="1">
    <citation type="submission" date="2013-08" db="EMBL/GenBank/DDBJ databases">
        <authorList>
            <person name="Mendez C."/>
            <person name="Richter M."/>
            <person name="Ferrer M."/>
            <person name="Sanchez J."/>
        </authorList>
    </citation>
    <scope>NUCLEOTIDE SEQUENCE</scope>
</reference>
<reference evidence="6" key="2">
    <citation type="journal article" date="2014" name="ISME J.">
        <title>Microbial stratification in low pH oxic and suboxic macroscopic growths along an acid mine drainage.</title>
        <authorList>
            <person name="Mendez-Garcia C."/>
            <person name="Mesa V."/>
            <person name="Sprenger R.R."/>
            <person name="Richter M."/>
            <person name="Diez M.S."/>
            <person name="Solano J."/>
            <person name="Bargiela R."/>
            <person name="Golyshina O.V."/>
            <person name="Manteca A."/>
            <person name="Ramos J.L."/>
            <person name="Gallego J.R."/>
            <person name="Llorente I."/>
            <person name="Martins Dos Santos V.A."/>
            <person name="Jensen O.N."/>
            <person name="Pelaez A.I."/>
            <person name="Sanchez J."/>
            <person name="Ferrer M."/>
        </authorList>
    </citation>
    <scope>NUCLEOTIDE SEQUENCE</scope>
</reference>
<keyword evidence="2" id="KW-0479">Metal-binding</keyword>
<proteinExistence type="predicted"/>
<comment type="caution">
    <text evidence="6">The sequence shown here is derived from an EMBL/GenBank/DDBJ whole genome shotgun (WGS) entry which is preliminary data.</text>
</comment>
<dbReference type="InterPro" id="IPR052433">
    <property type="entry name" value="X-Pro_dipept-like"/>
</dbReference>
<protein>
    <submittedName>
        <fullName evidence="6">Peptidase M24, structural domain protein</fullName>
        <ecNumber evidence="6">3.5.3.3</ecNumber>
    </submittedName>
</protein>
<dbReference type="GO" id="GO:0046872">
    <property type="term" value="F:metal ion binding"/>
    <property type="evidence" value="ECO:0007669"/>
    <property type="project" value="UniProtKB-KW"/>
</dbReference>
<name>T1BAE2_9ZZZZ</name>
<gene>
    <name evidence="6" type="ORF">B1A_06589</name>
</gene>
<dbReference type="GO" id="GO:0005829">
    <property type="term" value="C:cytosol"/>
    <property type="evidence" value="ECO:0007669"/>
    <property type="project" value="TreeGrafter"/>
</dbReference>
<evidence type="ECO:0000259" key="5">
    <source>
        <dbReference type="Pfam" id="PF00557"/>
    </source>
</evidence>
<dbReference type="EC" id="3.5.3.3" evidence="6"/>
<dbReference type="AlphaFoldDB" id="T1BAE2"/>
<dbReference type="EMBL" id="AUZX01004777">
    <property type="protein sequence ID" value="EQD69881.1"/>
    <property type="molecule type" value="Genomic_DNA"/>
</dbReference>
<accession>T1BAE2</accession>